<dbReference type="Proteomes" id="UP001179952">
    <property type="component" value="Unassembled WGS sequence"/>
</dbReference>
<gene>
    <name evidence="4" type="ORF">QJS04_geneDACA024515</name>
</gene>
<dbReference type="SMART" id="SM00264">
    <property type="entry name" value="BAG"/>
    <property type="match status" value="1"/>
</dbReference>
<dbReference type="AlphaFoldDB" id="A0AAV9A0L3"/>
<keyword evidence="1" id="KW-0143">Chaperone</keyword>
<dbReference type="GO" id="GO:0009506">
    <property type="term" value="C:plasmodesma"/>
    <property type="evidence" value="ECO:0007669"/>
    <property type="project" value="TreeGrafter"/>
</dbReference>
<keyword evidence="5" id="KW-1185">Reference proteome</keyword>
<accession>A0AAV9A0L3</accession>
<evidence type="ECO:0000313" key="5">
    <source>
        <dbReference type="Proteomes" id="UP001179952"/>
    </source>
</evidence>
<feature type="region of interest" description="Disordered" evidence="2">
    <location>
        <begin position="176"/>
        <end position="201"/>
    </location>
</feature>
<reference evidence="4" key="2">
    <citation type="submission" date="2023-06" db="EMBL/GenBank/DDBJ databases">
        <authorList>
            <person name="Ma L."/>
            <person name="Liu K.-W."/>
            <person name="Li Z."/>
            <person name="Hsiao Y.-Y."/>
            <person name="Qi Y."/>
            <person name="Fu T."/>
            <person name="Tang G."/>
            <person name="Zhang D."/>
            <person name="Sun W.-H."/>
            <person name="Liu D.-K."/>
            <person name="Li Y."/>
            <person name="Chen G.-Z."/>
            <person name="Liu X.-D."/>
            <person name="Liao X.-Y."/>
            <person name="Jiang Y.-T."/>
            <person name="Yu X."/>
            <person name="Hao Y."/>
            <person name="Huang J."/>
            <person name="Zhao X.-W."/>
            <person name="Ke S."/>
            <person name="Chen Y.-Y."/>
            <person name="Wu W.-L."/>
            <person name="Hsu J.-L."/>
            <person name="Lin Y.-F."/>
            <person name="Huang M.-D."/>
            <person name="Li C.-Y."/>
            <person name="Huang L."/>
            <person name="Wang Z.-W."/>
            <person name="Zhao X."/>
            <person name="Zhong W.-Y."/>
            <person name="Peng D.-H."/>
            <person name="Ahmad S."/>
            <person name="Lan S."/>
            <person name="Zhang J.-S."/>
            <person name="Tsai W.-C."/>
            <person name="Van De Peer Y."/>
            <person name="Liu Z.-J."/>
        </authorList>
    </citation>
    <scope>NUCLEOTIDE SEQUENCE</scope>
    <source>
        <strain evidence="4">SCP</strain>
        <tissue evidence="4">Leaves</tissue>
    </source>
</reference>
<dbReference type="Gene3D" id="1.20.58.120">
    <property type="entry name" value="BAG domain"/>
    <property type="match status" value="1"/>
</dbReference>
<dbReference type="PROSITE" id="PS50096">
    <property type="entry name" value="IQ"/>
    <property type="match status" value="1"/>
</dbReference>
<protein>
    <recommendedName>
        <fullName evidence="3">BAG domain-containing protein</fullName>
    </recommendedName>
</protein>
<dbReference type="SUPFAM" id="SSF63491">
    <property type="entry name" value="BAG domain"/>
    <property type="match status" value="1"/>
</dbReference>
<proteinExistence type="predicted"/>
<dbReference type="Pfam" id="PF02179">
    <property type="entry name" value="BAG"/>
    <property type="match status" value="1"/>
</dbReference>
<dbReference type="PANTHER" id="PTHR33322">
    <property type="entry name" value="BAG DOMAIN CONTAINING PROTEIN, EXPRESSED"/>
    <property type="match status" value="1"/>
</dbReference>
<dbReference type="InterPro" id="IPR036533">
    <property type="entry name" value="BAG_dom_sf"/>
</dbReference>
<feature type="compositionally biased region" description="Basic and acidic residues" evidence="2">
    <location>
        <begin position="231"/>
        <end position="241"/>
    </location>
</feature>
<dbReference type="SMART" id="SM00015">
    <property type="entry name" value="IQ"/>
    <property type="match status" value="1"/>
</dbReference>
<evidence type="ECO:0000313" key="4">
    <source>
        <dbReference type="EMBL" id="KAK1258171.1"/>
    </source>
</evidence>
<reference evidence="4" key="1">
    <citation type="journal article" date="2023" name="Nat. Commun.">
        <title>Diploid and tetraploid genomes of Acorus and the evolution of monocots.</title>
        <authorList>
            <person name="Ma L."/>
            <person name="Liu K.W."/>
            <person name="Li Z."/>
            <person name="Hsiao Y.Y."/>
            <person name="Qi Y."/>
            <person name="Fu T."/>
            <person name="Tang G.D."/>
            <person name="Zhang D."/>
            <person name="Sun W.H."/>
            <person name="Liu D.K."/>
            <person name="Li Y."/>
            <person name="Chen G.Z."/>
            <person name="Liu X.D."/>
            <person name="Liao X.Y."/>
            <person name="Jiang Y.T."/>
            <person name="Yu X."/>
            <person name="Hao Y."/>
            <person name="Huang J."/>
            <person name="Zhao X.W."/>
            <person name="Ke S."/>
            <person name="Chen Y.Y."/>
            <person name="Wu W.L."/>
            <person name="Hsu J.L."/>
            <person name="Lin Y.F."/>
            <person name="Huang M.D."/>
            <person name="Li C.Y."/>
            <person name="Huang L."/>
            <person name="Wang Z.W."/>
            <person name="Zhao X."/>
            <person name="Zhong W.Y."/>
            <person name="Peng D.H."/>
            <person name="Ahmad S."/>
            <person name="Lan S."/>
            <person name="Zhang J.S."/>
            <person name="Tsai W.C."/>
            <person name="Van de Peer Y."/>
            <person name="Liu Z.J."/>
        </authorList>
    </citation>
    <scope>NUCLEOTIDE SEQUENCE</scope>
    <source>
        <strain evidence="4">SCP</strain>
    </source>
</reference>
<evidence type="ECO:0000256" key="2">
    <source>
        <dbReference type="SAM" id="MobiDB-lite"/>
    </source>
</evidence>
<dbReference type="PROSITE" id="PS51035">
    <property type="entry name" value="BAG"/>
    <property type="match status" value="1"/>
</dbReference>
<dbReference type="Pfam" id="PF00612">
    <property type="entry name" value="IQ"/>
    <property type="match status" value="1"/>
</dbReference>
<evidence type="ECO:0000259" key="3">
    <source>
        <dbReference type="PROSITE" id="PS51035"/>
    </source>
</evidence>
<evidence type="ECO:0000256" key="1">
    <source>
        <dbReference type="ARBA" id="ARBA00023186"/>
    </source>
</evidence>
<dbReference type="InterPro" id="IPR003103">
    <property type="entry name" value="BAG_domain"/>
</dbReference>
<name>A0AAV9A0L3_ACOGR</name>
<dbReference type="InterPro" id="IPR040400">
    <property type="entry name" value="BAG5/6/7/8"/>
</dbReference>
<dbReference type="InterPro" id="IPR000048">
    <property type="entry name" value="IQ_motif_EF-hand-BS"/>
</dbReference>
<dbReference type="GO" id="GO:0006457">
    <property type="term" value="P:protein folding"/>
    <property type="evidence" value="ECO:0007669"/>
    <property type="project" value="TreeGrafter"/>
</dbReference>
<sequence length="323" mass="36440">MTKPSHQTLIVQSNLRFVFFIYFRKKSSVEMDRFAERFPIQFFGHVPEKKKVVSIPVRFVGSETTTGEAVSIETNRDLDEWRAAAAVLKIQKVFRGHLVRKNVRTVRSIDAEIDGVARILSDSADLLRSSEKERLRLGEALMRLLLKLDSVRGVREYRRKITRRAVSLQEKIDSIASAGDPCPADAPETDAPDVSSPDGAAETLETEEADVAGEEWMLVESESPTTASEVPEMREGGVREEKERAEEVERGFGEMDLRAVMEWVVEENVRLKETVAELSEKNAEQRMMLGALTRRVERLERIADRVPKKSKCKPCPAVQGLGL</sequence>
<organism evidence="4 5">
    <name type="scientific">Acorus gramineus</name>
    <name type="common">Dwarf sweet flag</name>
    <dbReference type="NCBI Taxonomy" id="55184"/>
    <lineage>
        <taxon>Eukaryota</taxon>
        <taxon>Viridiplantae</taxon>
        <taxon>Streptophyta</taxon>
        <taxon>Embryophyta</taxon>
        <taxon>Tracheophyta</taxon>
        <taxon>Spermatophyta</taxon>
        <taxon>Magnoliopsida</taxon>
        <taxon>Liliopsida</taxon>
        <taxon>Acoraceae</taxon>
        <taxon>Acorus</taxon>
    </lineage>
</organism>
<comment type="caution">
    <text evidence="4">The sequence shown here is derived from an EMBL/GenBank/DDBJ whole genome shotgun (WGS) entry which is preliminary data.</text>
</comment>
<feature type="domain" description="BAG" evidence="3">
    <location>
        <begin position="105"/>
        <end position="176"/>
    </location>
</feature>
<feature type="region of interest" description="Disordered" evidence="2">
    <location>
        <begin position="220"/>
        <end position="241"/>
    </location>
</feature>
<dbReference type="PANTHER" id="PTHR33322:SF4">
    <property type="entry name" value="BAG DOMAIN CONTAINING PROTEIN, EXPRESSED"/>
    <property type="match status" value="1"/>
</dbReference>
<dbReference type="GO" id="GO:0051087">
    <property type="term" value="F:protein-folding chaperone binding"/>
    <property type="evidence" value="ECO:0007669"/>
    <property type="project" value="InterPro"/>
</dbReference>
<dbReference type="EMBL" id="JAUJYN010000024">
    <property type="protein sequence ID" value="KAK1258171.1"/>
    <property type="molecule type" value="Genomic_DNA"/>
</dbReference>